<feature type="transmembrane region" description="Helical" evidence="1">
    <location>
        <begin position="414"/>
        <end position="434"/>
    </location>
</feature>
<evidence type="ECO:0000256" key="1">
    <source>
        <dbReference type="SAM" id="Phobius"/>
    </source>
</evidence>
<feature type="signal peptide" evidence="2">
    <location>
        <begin position="1"/>
        <end position="26"/>
    </location>
</feature>
<feature type="transmembrane region" description="Helical" evidence="1">
    <location>
        <begin position="557"/>
        <end position="580"/>
    </location>
</feature>
<feature type="transmembrane region" description="Helical" evidence="1">
    <location>
        <begin position="1200"/>
        <end position="1218"/>
    </location>
</feature>
<feature type="transmembrane region" description="Helical" evidence="1">
    <location>
        <begin position="1230"/>
        <end position="1253"/>
    </location>
</feature>
<reference evidence="5" key="1">
    <citation type="submission" date="2013-03" db="EMBL/GenBank/DDBJ databases">
        <title>The Genome Sequence of Anopheles minimus MINIMUS1.</title>
        <authorList>
            <consortium name="The Broad Institute Genomics Platform"/>
            <person name="Neafsey D.E."/>
            <person name="Walton C."/>
            <person name="Walker B."/>
            <person name="Young S.K."/>
            <person name="Zeng Q."/>
            <person name="Gargeya S."/>
            <person name="Fitzgerald M."/>
            <person name="Haas B."/>
            <person name="Abouelleil A."/>
            <person name="Allen A.W."/>
            <person name="Alvarado L."/>
            <person name="Arachchi H.M."/>
            <person name="Berlin A.M."/>
            <person name="Chapman S.B."/>
            <person name="Gainer-Dewar J."/>
            <person name="Goldberg J."/>
            <person name="Griggs A."/>
            <person name="Gujja S."/>
            <person name="Hansen M."/>
            <person name="Howarth C."/>
            <person name="Imamovic A."/>
            <person name="Ireland A."/>
            <person name="Larimer J."/>
            <person name="McCowan C."/>
            <person name="Murphy C."/>
            <person name="Pearson M."/>
            <person name="Poon T.W."/>
            <person name="Priest M."/>
            <person name="Roberts A."/>
            <person name="Saif S."/>
            <person name="Shea T."/>
            <person name="Sisk P."/>
            <person name="Sykes S."/>
            <person name="Wortman J."/>
            <person name="Nusbaum C."/>
            <person name="Birren B."/>
        </authorList>
    </citation>
    <scope>NUCLEOTIDE SEQUENCE [LARGE SCALE GENOMIC DNA]</scope>
    <source>
        <strain evidence="5">MINIMUS1</strain>
    </source>
</reference>
<feature type="transmembrane region" description="Helical" evidence="1">
    <location>
        <begin position="266"/>
        <end position="284"/>
    </location>
</feature>
<dbReference type="PANTHER" id="PTHR11161:SF22">
    <property type="entry name" value="ACYLTRANSFERASE 3 DOMAIN-CONTAINING PROTEIN-RELATED"/>
    <property type="match status" value="1"/>
</dbReference>
<reference evidence="4" key="2">
    <citation type="submission" date="2020-05" db="UniProtKB">
        <authorList>
            <consortium name="EnsemblMetazoa"/>
        </authorList>
    </citation>
    <scope>IDENTIFICATION</scope>
    <source>
        <strain evidence="4">MINIMUS1</strain>
    </source>
</reference>
<evidence type="ECO:0000259" key="3">
    <source>
        <dbReference type="Pfam" id="PF01757"/>
    </source>
</evidence>
<feature type="domain" description="Acyltransferase 3" evidence="3">
    <location>
        <begin position="970"/>
        <end position="1357"/>
    </location>
</feature>
<feature type="transmembrane region" description="Helical" evidence="1">
    <location>
        <begin position="441"/>
        <end position="461"/>
    </location>
</feature>
<dbReference type="Pfam" id="PF01757">
    <property type="entry name" value="Acyl_transf_3"/>
    <property type="match status" value="2"/>
</dbReference>
<keyword evidence="1" id="KW-0812">Transmembrane</keyword>
<feature type="transmembrane region" description="Helical" evidence="1">
    <location>
        <begin position="521"/>
        <end position="545"/>
    </location>
</feature>
<feature type="transmembrane region" description="Helical" evidence="1">
    <location>
        <begin position="1122"/>
        <end position="1142"/>
    </location>
</feature>
<feature type="transmembrane region" description="Helical" evidence="1">
    <location>
        <begin position="1047"/>
        <end position="1071"/>
    </location>
</feature>
<keyword evidence="5" id="KW-1185">Reference proteome</keyword>
<feature type="domain" description="Acyltransferase 3" evidence="3">
    <location>
        <begin position="262"/>
        <end position="649"/>
    </location>
</feature>
<feature type="transmembrane region" description="Helical" evidence="1">
    <location>
        <begin position="488"/>
        <end position="509"/>
    </location>
</feature>
<keyword evidence="1" id="KW-0472">Membrane</keyword>
<feature type="transmembrane region" description="Helical" evidence="1">
    <location>
        <begin position="1341"/>
        <end position="1361"/>
    </location>
</feature>
<dbReference type="EnsemblMetazoa" id="AMIN007309-RA">
    <property type="protein sequence ID" value="AMIN007309-PA"/>
    <property type="gene ID" value="AMIN007309"/>
</dbReference>
<dbReference type="InterPro" id="IPR002656">
    <property type="entry name" value="Acyl_transf_3_dom"/>
</dbReference>
<feature type="transmembrane region" description="Helical" evidence="1">
    <location>
        <begin position="901"/>
        <end position="920"/>
    </location>
</feature>
<dbReference type="GO" id="GO:0016747">
    <property type="term" value="F:acyltransferase activity, transferring groups other than amino-acyl groups"/>
    <property type="evidence" value="ECO:0007669"/>
    <property type="project" value="InterPro"/>
</dbReference>
<proteinExistence type="predicted"/>
<feature type="transmembrane region" description="Helical" evidence="1">
    <location>
        <begin position="190"/>
        <end position="212"/>
    </location>
</feature>
<sequence>MSNRLGRLWWVILSLVGIITVGAVNSESDENSQRLSEYWRMPRVFKYDDYDICLNDNPTIPSVYCVVKAVIRPDNTSEVWGLIERISADWKLRLNHAHLDRGICVRDCAMRLRMMSGRLNESELLVPKFKTNYRYTFKPGTFRDIDEYRQNYSELLEKCVNAELKDEYNLIAQTEIEYCDNNAVSYPIDWLEITFLVVAITIAGIVLASSVYDFRCKTTHGLGHYKHDLPTTKQMYLVSFSFIRNWYRITSRGDDQLSHNLRYIHTIRMIVFMGVTLGHVLFYAQPRTAFTIENRYSELSTMVIINGTQIVTTFFSISALLLVLLFMQKVEETKKKVGILEIFIISAARYIRLTPVYAFVMLFEATWVVRLGDGPLWQKGFETGRTYCRANWWANLLYINNYYKADEPCMLHTWYLAADFHFFVYGLMLCAVIVRYPKMRNLLLGTLLVVTYIITSAIIYVKEYDAVPIFAPEQIRYFFWYWGDYKDAYVPTHMYVVNYTFGICCAFYYRHIIKTNVNYHWSIKATFVATLFAIPALFAMGYIFYHHQFVTPSLWMALLFPFIRLLYSIIIFFTGVGLSLRFVKLLTRLADIPFHTIIGRLTYSAYLVHLCLVKMALFNTRSFFRYKLIDIGSIWAASMLLSYLLAWILCLVLESPFVALQRQLFKQQIRSSDGMEHSSSGGDIGTDTSYCEHPDEKSYNPNFIGKDVIMVSIMKVLIVVVCSVLCSIGLVHCADQFNMSQYRLMPRVFHFDDYDECLRDDPSVPNVYCMVKAVVQPNTSSPVWKVIADFSSNWKQHLNHAHLDRGLCLRGCIRLLAELERENVTEQELRSLVVPKFKIDFPYIIKNGTFRDVDTYRRNYTELFAKCINYELQQKHGLRAYTEIEYCDSNRESYPIDNLEIAFLVVLAILLLVVTFSTWYDHHCKPDHGLEHYQTELSSTAARVLVSFSIIRNWYRLTSRSDDSLSRSIRYVHAVRFMIFLMINMGHNILYAQPRTAMVIERKFDEVESMIVANGSHVVTTFFVISALMLVLSLVNRLEQTSRKIGFLEIIMISIARYIRLTPVYAFIMLLEATWLVRYLDGPLWRKGFETGRTYCRKHWWANLLYINNYYATDEPCMQHTWYLAADFHMFVYGLIVCAVVLRFPKYRTFILSFLLLLCTMVAAIVVYVKEYEAVTLLPPEPLRFFYWYWDMYHGTYLPTHMYLVNYTAAIMGSFYMLHLQRKNFKTPKMFSLLWLLGMLAIPGTFAAGYFIYSNLFETPSVWMALFFPLGRILYTALMFLLSIGFIFRASKPILRLLNIHFFGILGRLTYCAYLCHFFITRATSFGTRRLANLGVFEMNTASWSTLVMSYVFGWLLCLMLESPFIALQKILFESLYGKQRSNTNSNQTLQENLPTPSSYIGANALSGKLPANDVKSYANTTEQQRL</sequence>
<evidence type="ECO:0000313" key="5">
    <source>
        <dbReference type="Proteomes" id="UP000075920"/>
    </source>
</evidence>
<accession>A0A182WAD1</accession>
<feature type="transmembrane region" description="Helical" evidence="1">
    <location>
        <begin position="1011"/>
        <end position="1035"/>
    </location>
</feature>
<feature type="transmembrane region" description="Helical" evidence="1">
    <location>
        <begin position="339"/>
        <end position="363"/>
    </location>
</feature>
<feature type="transmembrane region" description="Helical" evidence="1">
    <location>
        <begin position="1300"/>
        <end position="1321"/>
    </location>
</feature>
<feature type="transmembrane region" description="Helical" evidence="1">
    <location>
        <begin position="1265"/>
        <end position="1288"/>
    </location>
</feature>
<organism evidence="4 5">
    <name type="scientific">Anopheles minimus</name>
    <dbReference type="NCBI Taxonomy" id="112268"/>
    <lineage>
        <taxon>Eukaryota</taxon>
        <taxon>Metazoa</taxon>
        <taxon>Ecdysozoa</taxon>
        <taxon>Arthropoda</taxon>
        <taxon>Hexapoda</taxon>
        <taxon>Insecta</taxon>
        <taxon>Pterygota</taxon>
        <taxon>Neoptera</taxon>
        <taxon>Endopterygota</taxon>
        <taxon>Diptera</taxon>
        <taxon>Nematocera</taxon>
        <taxon>Culicoidea</taxon>
        <taxon>Culicidae</taxon>
        <taxon>Anophelinae</taxon>
        <taxon>Anopheles</taxon>
    </lineage>
</organism>
<feature type="transmembrane region" description="Helical" evidence="1">
    <location>
        <begin position="640"/>
        <end position="660"/>
    </location>
</feature>
<protein>
    <recommendedName>
        <fullName evidence="3">Acyltransferase 3 domain-containing protein</fullName>
    </recommendedName>
</protein>
<dbReference type="Proteomes" id="UP000075920">
    <property type="component" value="Unassembled WGS sequence"/>
</dbReference>
<dbReference type="PANTHER" id="PTHR11161">
    <property type="entry name" value="O-ACYLTRANSFERASE"/>
    <property type="match status" value="1"/>
</dbReference>
<evidence type="ECO:0000313" key="4">
    <source>
        <dbReference type="EnsemblMetazoa" id="AMIN007309-PA"/>
    </source>
</evidence>
<feature type="chain" id="PRO_5008141110" description="Acyltransferase 3 domain-containing protein" evidence="2">
    <location>
        <begin position="27"/>
        <end position="1427"/>
    </location>
</feature>
<feature type="transmembrane region" description="Helical" evidence="1">
    <location>
        <begin position="304"/>
        <end position="327"/>
    </location>
</feature>
<name>A0A182WAD1_9DIPT</name>
<evidence type="ECO:0000256" key="2">
    <source>
        <dbReference type="SAM" id="SignalP"/>
    </source>
</evidence>
<dbReference type="VEuPathDB" id="VectorBase:AMIN007309"/>
<keyword evidence="1" id="KW-1133">Transmembrane helix</keyword>
<dbReference type="InterPro" id="IPR052728">
    <property type="entry name" value="O2_lipid_transport_reg"/>
</dbReference>
<keyword evidence="2" id="KW-0732">Signal</keyword>
<feature type="transmembrane region" description="Helical" evidence="1">
    <location>
        <begin position="1149"/>
        <end position="1169"/>
    </location>
</feature>